<evidence type="ECO:0000256" key="1">
    <source>
        <dbReference type="ARBA" id="ARBA00023015"/>
    </source>
</evidence>
<dbReference type="InterPro" id="IPR036390">
    <property type="entry name" value="WH_DNA-bd_sf"/>
</dbReference>
<dbReference type="InterPro" id="IPR011991">
    <property type="entry name" value="ArsR-like_HTH"/>
</dbReference>
<dbReference type="PANTHER" id="PTHR42756">
    <property type="entry name" value="TRANSCRIPTIONAL REGULATOR, MARR"/>
    <property type="match status" value="1"/>
</dbReference>
<keyword evidence="1" id="KW-0805">Transcription regulation</keyword>
<dbReference type="Pfam" id="PF01047">
    <property type="entry name" value="MarR"/>
    <property type="match status" value="1"/>
</dbReference>
<comment type="caution">
    <text evidence="5">The sequence shown here is derived from an EMBL/GenBank/DDBJ whole genome shotgun (WGS) entry which is preliminary data.</text>
</comment>
<dbReference type="EMBL" id="NVUS01000009">
    <property type="protein sequence ID" value="PCJ01047.1"/>
    <property type="molecule type" value="Genomic_DNA"/>
</dbReference>
<evidence type="ECO:0000313" key="5">
    <source>
        <dbReference type="EMBL" id="PCJ01047.1"/>
    </source>
</evidence>
<dbReference type="PRINTS" id="PR00598">
    <property type="entry name" value="HTHMARR"/>
</dbReference>
<dbReference type="InterPro" id="IPR036388">
    <property type="entry name" value="WH-like_DNA-bd_sf"/>
</dbReference>
<organism evidence="5">
    <name type="scientific">OCS116 cluster bacterium</name>
    <dbReference type="NCBI Taxonomy" id="2030921"/>
    <lineage>
        <taxon>Bacteria</taxon>
        <taxon>Pseudomonadati</taxon>
        <taxon>Pseudomonadota</taxon>
        <taxon>Alphaproteobacteria</taxon>
        <taxon>OCS116 cluster</taxon>
    </lineage>
</organism>
<accession>A0A2A4Z200</accession>
<dbReference type="Gene3D" id="1.10.10.10">
    <property type="entry name" value="Winged helix-like DNA-binding domain superfamily/Winged helix DNA-binding domain"/>
    <property type="match status" value="1"/>
</dbReference>
<reference evidence="5" key="2">
    <citation type="journal article" date="2018" name="ISME J.">
        <title>A dynamic microbial community with high functional redundancy inhabits the cold, oxic subseafloor aquifer.</title>
        <authorList>
            <person name="Tully B.J."/>
            <person name="Wheat C.G."/>
            <person name="Glazer B.T."/>
            <person name="Huber J.A."/>
        </authorList>
    </citation>
    <scope>NUCLEOTIDE SEQUENCE</scope>
    <source>
        <strain evidence="5">NORP83</strain>
    </source>
</reference>
<dbReference type="CDD" id="cd00090">
    <property type="entry name" value="HTH_ARSR"/>
    <property type="match status" value="1"/>
</dbReference>
<keyword evidence="3" id="KW-0804">Transcription</keyword>
<evidence type="ECO:0000259" key="4">
    <source>
        <dbReference type="PROSITE" id="PS50995"/>
    </source>
</evidence>
<gene>
    <name evidence="5" type="ORF">COB13_08225</name>
</gene>
<dbReference type="PANTHER" id="PTHR42756:SF1">
    <property type="entry name" value="TRANSCRIPTIONAL REPRESSOR OF EMRAB OPERON"/>
    <property type="match status" value="1"/>
</dbReference>
<dbReference type="InterPro" id="IPR023187">
    <property type="entry name" value="Tscrpt_reg_MarR-type_CS"/>
</dbReference>
<sequence>MSQPTKSLSAIVAQWQRERADIDSRPMALCGQVWRTADILRKAVNENLANYAMDSARSDVLFSLRRQGKGQSLSPSQLAEEVMLSTSAMTNRLDKLEQAGLIKRQADPQDRRGLKIKLTEQGFALADEMVVTHVAAEAKMLKGLTETQRQTLMDLLAKIS</sequence>
<dbReference type="SMART" id="SM00347">
    <property type="entry name" value="HTH_MARR"/>
    <property type="match status" value="1"/>
</dbReference>
<evidence type="ECO:0000256" key="2">
    <source>
        <dbReference type="ARBA" id="ARBA00023125"/>
    </source>
</evidence>
<dbReference type="GO" id="GO:0003677">
    <property type="term" value="F:DNA binding"/>
    <property type="evidence" value="ECO:0007669"/>
    <property type="project" value="UniProtKB-KW"/>
</dbReference>
<feature type="domain" description="HTH marR-type" evidence="4">
    <location>
        <begin position="26"/>
        <end position="160"/>
    </location>
</feature>
<dbReference type="SUPFAM" id="SSF46785">
    <property type="entry name" value="Winged helix' DNA-binding domain"/>
    <property type="match status" value="1"/>
</dbReference>
<dbReference type="InterPro" id="IPR000835">
    <property type="entry name" value="HTH_MarR-typ"/>
</dbReference>
<proteinExistence type="predicted"/>
<reference key="1">
    <citation type="submission" date="2017-08" db="EMBL/GenBank/DDBJ databases">
        <title>A dynamic microbial community with high functional redundancy inhabits the cold, oxic subseafloor aquifer.</title>
        <authorList>
            <person name="Tully B.J."/>
            <person name="Wheat C.G."/>
            <person name="Glazer B.T."/>
            <person name="Huber J.A."/>
        </authorList>
    </citation>
    <scope>NUCLEOTIDE SEQUENCE [LARGE SCALE GENOMIC DNA]</scope>
</reference>
<keyword evidence="2" id="KW-0238">DNA-binding</keyword>
<protein>
    <submittedName>
        <fullName evidence="5">MarR family transcriptional regulator</fullName>
    </submittedName>
</protein>
<evidence type="ECO:0000256" key="3">
    <source>
        <dbReference type="ARBA" id="ARBA00023163"/>
    </source>
</evidence>
<dbReference type="AlphaFoldDB" id="A0A2A4Z200"/>
<name>A0A2A4Z200_9PROT</name>
<dbReference type="PROSITE" id="PS50995">
    <property type="entry name" value="HTH_MARR_2"/>
    <property type="match status" value="1"/>
</dbReference>
<dbReference type="GO" id="GO:0003700">
    <property type="term" value="F:DNA-binding transcription factor activity"/>
    <property type="evidence" value="ECO:0007669"/>
    <property type="project" value="InterPro"/>
</dbReference>
<dbReference type="PROSITE" id="PS01117">
    <property type="entry name" value="HTH_MARR_1"/>
    <property type="match status" value="1"/>
</dbReference>